<evidence type="ECO:0000313" key="2">
    <source>
        <dbReference type="Proteomes" id="UP000188268"/>
    </source>
</evidence>
<name>A0A1R3FW96_COCAP</name>
<dbReference type="EMBL" id="AWWV01016289">
    <property type="protein sequence ID" value="OMO50121.1"/>
    <property type="molecule type" value="Genomic_DNA"/>
</dbReference>
<gene>
    <name evidence="1" type="ORF">CCACVL1_30616</name>
</gene>
<dbReference type="Proteomes" id="UP000188268">
    <property type="component" value="Unassembled WGS sequence"/>
</dbReference>
<dbReference type="AlphaFoldDB" id="A0A1R3FW96"/>
<comment type="caution">
    <text evidence="1">The sequence shown here is derived from an EMBL/GenBank/DDBJ whole genome shotgun (WGS) entry which is preliminary data.</text>
</comment>
<evidence type="ECO:0000313" key="1">
    <source>
        <dbReference type="EMBL" id="OMO50121.1"/>
    </source>
</evidence>
<reference evidence="1 2" key="1">
    <citation type="submission" date="2013-09" db="EMBL/GenBank/DDBJ databases">
        <title>Corchorus capsularis genome sequencing.</title>
        <authorList>
            <person name="Alam M."/>
            <person name="Haque M.S."/>
            <person name="Islam M.S."/>
            <person name="Emdad E.M."/>
            <person name="Islam M.M."/>
            <person name="Ahmed B."/>
            <person name="Halim A."/>
            <person name="Hossen Q.M.M."/>
            <person name="Hossain M.Z."/>
            <person name="Ahmed R."/>
            <person name="Khan M.M."/>
            <person name="Islam R."/>
            <person name="Rashid M.M."/>
            <person name="Khan S.A."/>
            <person name="Rahman M.S."/>
            <person name="Alam M."/>
        </authorList>
    </citation>
    <scope>NUCLEOTIDE SEQUENCE [LARGE SCALE GENOMIC DNA]</scope>
    <source>
        <strain evidence="2">cv. CVL-1</strain>
        <tissue evidence="1">Whole seedling</tissue>
    </source>
</reference>
<organism evidence="1 2">
    <name type="scientific">Corchorus capsularis</name>
    <name type="common">Jute</name>
    <dbReference type="NCBI Taxonomy" id="210143"/>
    <lineage>
        <taxon>Eukaryota</taxon>
        <taxon>Viridiplantae</taxon>
        <taxon>Streptophyta</taxon>
        <taxon>Embryophyta</taxon>
        <taxon>Tracheophyta</taxon>
        <taxon>Spermatophyta</taxon>
        <taxon>Magnoliopsida</taxon>
        <taxon>eudicotyledons</taxon>
        <taxon>Gunneridae</taxon>
        <taxon>Pentapetalae</taxon>
        <taxon>rosids</taxon>
        <taxon>malvids</taxon>
        <taxon>Malvales</taxon>
        <taxon>Malvaceae</taxon>
        <taxon>Grewioideae</taxon>
        <taxon>Apeibeae</taxon>
        <taxon>Corchorus</taxon>
    </lineage>
</organism>
<proteinExistence type="predicted"/>
<dbReference type="Gramene" id="OMO50121">
    <property type="protein sequence ID" value="OMO50121"/>
    <property type="gene ID" value="CCACVL1_30616"/>
</dbReference>
<sequence>MELLPWIDYSDMAEVVNVSTR</sequence>
<accession>A0A1R3FW96</accession>
<keyword evidence="2" id="KW-1185">Reference proteome</keyword>
<protein>
    <submittedName>
        <fullName evidence="1">Uncharacterized protein</fullName>
    </submittedName>
</protein>